<protein>
    <recommendedName>
        <fullName evidence="4">Sjogrens syndrome scleroderma autoantigen 1 family protein</fullName>
    </recommendedName>
</protein>
<feature type="compositionally biased region" description="Low complexity" evidence="1">
    <location>
        <begin position="62"/>
        <end position="74"/>
    </location>
</feature>
<dbReference type="InterPro" id="IPR009563">
    <property type="entry name" value="SSSCA1"/>
</dbReference>
<proteinExistence type="predicted"/>
<organism evidence="2 3">
    <name type="scientific">Lentinula detonsa</name>
    <dbReference type="NCBI Taxonomy" id="2804962"/>
    <lineage>
        <taxon>Eukaryota</taxon>
        <taxon>Fungi</taxon>
        <taxon>Dikarya</taxon>
        <taxon>Basidiomycota</taxon>
        <taxon>Agaricomycotina</taxon>
        <taxon>Agaricomycetes</taxon>
        <taxon>Agaricomycetidae</taxon>
        <taxon>Agaricales</taxon>
        <taxon>Marasmiineae</taxon>
        <taxon>Omphalotaceae</taxon>
        <taxon>Lentinula</taxon>
    </lineage>
</organism>
<dbReference type="Pfam" id="PF06677">
    <property type="entry name" value="Auto_anti-p27"/>
    <property type="match status" value="2"/>
</dbReference>
<feature type="region of interest" description="Disordered" evidence="1">
    <location>
        <begin position="62"/>
        <end position="119"/>
    </location>
</feature>
<dbReference type="PANTHER" id="PTHR16537">
    <property type="entry name" value="SJOEGREN SYNDROME/SCLERODERMA AUTOANTIGEN 1"/>
    <property type="match status" value="1"/>
</dbReference>
<reference evidence="2 3" key="1">
    <citation type="journal article" date="2023" name="Proc. Natl. Acad. Sci. U.S.A.">
        <title>A global phylogenomic analysis of the shiitake genus Lentinula.</title>
        <authorList>
            <person name="Sierra-Patev S."/>
            <person name="Min B."/>
            <person name="Naranjo-Ortiz M."/>
            <person name="Looney B."/>
            <person name="Konkel Z."/>
            <person name="Slot J.C."/>
            <person name="Sakamoto Y."/>
            <person name="Steenwyk J.L."/>
            <person name="Rokas A."/>
            <person name="Carro J."/>
            <person name="Camarero S."/>
            <person name="Ferreira P."/>
            <person name="Molpeceres G."/>
            <person name="Ruiz-Duenas F.J."/>
            <person name="Serrano A."/>
            <person name="Henrissat B."/>
            <person name="Drula E."/>
            <person name="Hughes K.W."/>
            <person name="Mata J.L."/>
            <person name="Ishikawa N.K."/>
            <person name="Vargas-Isla R."/>
            <person name="Ushijima S."/>
            <person name="Smith C.A."/>
            <person name="Donoghue J."/>
            <person name="Ahrendt S."/>
            <person name="Andreopoulos W."/>
            <person name="He G."/>
            <person name="LaButti K."/>
            <person name="Lipzen A."/>
            <person name="Ng V."/>
            <person name="Riley R."/>
            <person name="Sandor L."/>
            <person name="Barry K."/>
            <person name="Martinez A.T."/>
            <person name="Xiao Y."/>
            <person name="Gibbons J.G."/>
            <person name="Terashima K."/>
            <person name="Grigoriev I.V."/>
            <person name="Hibbett D."/>
        </authorList>
    </citation>
    <scope>NUCLEOTIDE SEQUENCE [LARGE SCALE GENOMIC DNA]</scope>
    <source>
        <strain evidence="2 3">TFB7810</strain>
    </source>
</reference>
<dbReference type="PANTHER" id="PTHR16537:SF1">
    <property type="entry name" value="PROTEIN ZNRD2"/>
    <property type="match status" value="1"/>
</dbReference>
<sequence>MSTVTDVSNIIGEYMLKGWILTDSPCPQCKNIPLMRSPKNQTPTVHFCANCDGDAQRIVQTSTSPSLTSNSSISPRNTHSRSSTPATEISDVPSSPTFSIPAETPESRRRREQSDRASSEIGNRLLKGWALLGEECVNEDCFGIPLVRPPKSSGENHRVRLKYRLLSALQFLLEEQECVICGRLYVGEGELVEAELPHSSALQSSNQTFPMRTDISSSNVSGATYLPSLSSFNLETYIRAVAAHWNHASSNYICEPNDESTISALNITTHALKQTLISLSGRLTSSAGSSILVDPHTISSIVDTISKTTQALAEVKKLKQVERAGI</sequence>
<evidence type="ECO:0000313" key="2">
    <source>
        <dbReference type="EMBL" id="KAJ3741226.1"/>
    </source>
</evidence>
<name>A0A9W8NUP8_9AGAR</name>
<dbReference type="EMBL" id="JANVFU010000012">
    <property type="protein sequence ID" value="KAJ3741226.1"/>
    <property type="molecule type" value="Genomic_DNA"/>
</dbReference>
<keyword evidence="3" id="KW-1185">Reference proteome</keyword>
<dbReference type="InterPro" id="IPR051888">
    <property type="entry name" value="UPF0148_domain"/>
</dbReference>
<feature type="compositionally biased region" description="Basic and acidic residues" evidence="1">
    <location>
        <begin position="105"/>
        <end position="118"/>
    </location>
</feature>
<evidence type="ECO:0000313" key="3">
    <source>
        <dbReference type="Proteomes" id="UP001142393"/>
    </source>
</evidence>
<dbReference type="Proteomes" id="UP001142393">
    <property type="component" value="Unassembled WGS sequence"/>
</dbReference>
<feature type="compositionally biased region" description="Polar residues" evidence="1">
    <location>
        <begin position="75"/>
        <end position="98"/>
    </location>
</feature>
<comment type="caution">
    <text evidence="2">The sequence shown here is derived from an EMBL/GenBank/DDBJ whole genome shotgun (WGS) entry which is preliminary data.</text>
</comment>
<gene>
    <name evidence="2" type="ORF">DFH05DRAFT_1403786</name>
</gene>
<evidence type="ECO:0000256" key="1">
    <source>
        <dbReference type="SAM" id="MobiDB-lite"/>
    </source>
</evidence>
<dbReference type="AlphaFoldDB" id="A0A9W8NUP8"/>
<evidence type="ECO:0008006" key="4">
    <source>
        <dbReference type="Google" id="ProtNLM"/>
    </source>
</evidence>
<accession>A0A9W8NUP8</accession>